<protein>
    <recommendedName>
        <fullName evidence="4">Porin</fullName>
    </recommendedName>
</protein>
<reference evidence="2 3" key="1">
    <citation type="submission" date="2017-08" db="EMBL/GenBank/DDBJ databases">
        <title>Infants hospitalized years apart are colonized by the same room-sourced microbial strains.</title>
        <authorList>
            <person name="Brooks B."/>
            <person name="Olm M.R."/>
            <person name="Firek B.A."/>
            <person name="Baker R."/>
            <person name="Thomas B.C."/>
            <person name="Morowitz M.J."/>
            <person name="Banfield J.F."/>
        </authorList>
    </citation>
    <scope>NUCLEOTIDE SEQUENCE [LARGE SCALE GENOMIC DNA]</scope>
    <source>
        <strain evidence="2">S2_003_000_R2_14</strain>
    </source>
</reference>
<evidence type="ECO:0000313" key="2">
    <source>
        <dbReference type="EMBL" id="PZR18578.1"/>
    </source>
</evidence>
<proteinExistence type="predicted"/>
<dbReference type="Proteomes" id="UP000249061">
    <property type="component" value="Unassembled WGS sequence"/>
</dbReference>
<evidence type="ECO:0000313" key="3">
    <source>
        <dbReference type="Proteomes" id="UP000249061"/>
    </source>
</evidence>
<feature type="chain" id="PRO_5016018912" description="Porin" evidence="1">
    <location>
        <begin position="18"/>
        <end position="398"/>
    </location>
</feature>
<organism evidence="2 3">
    <name type="scientific">Archangium gephyra</name>
    <dbReference type="NCBI Taxonomy" id="48"/>
    <lineage>
        <taxon>Bacteria</taxon>
        <taxon>Pseudomonadati</taxon>
        <taxon>Myxococcota</taxon>
        <taxon>Myxococcia</taxon>
        <taxon>Myxococcales</taxon>
        <taxon>Cystobacterineae</taxon>
        <taxon>Archangiaceae</taxon>
        <taxon>Archangium</taxon>
    </lineage>
</organism>
<evidence type="ECO:0008006" key="4">
    <source>
        <dbReference type="Google" id="ProtNLM"/>
    </source>
</evidence>
<keyword evidence="1" id="KW-0732">Signal</keyword>
<sequence length="398" mass="43657">MVRWLLLVCVVALPAQAYPWMVKHGYGSCATCHVDPSGSGQLTQYGRAQSDILVKWRTTPRKDDEEVPKTANFLWFAELPEVLNLSGNFRYGSLIRPQAGPTFLGGIFIPLLMAADLYVTVNAGPAVFHVTTGVGIRNAGQAAILPACTPGLGETCSVQWLMREAWGGIKLADDAVMIRAGRMNLPFGIRNNEHPSFIRAYTRTDVNIAQQYGVAIAYNSDKLRGEVMGIAGNFNIAPDLYRERGYSAFAEYAFTNNVYLGASSLITYAGADYTTTLPTTRHAHGLFGRFVPTEKLALLAEADFLAWQTPEKLDRLGFAGFVQGDLSVMPGLHVMLTGEAAHDGTATQGANYAGWLSAAWYFFSHCELRVDNIFRRRAVLGGPGQFEYQLLVQLHAYL</sequence>
<dbReference type="SUPFAM" id="SSF56935">
    <property type="entry name" value="Porins"/>
    <property type="match status" value="1"/>
</dbReference>
<gene>
    <name evidence="2" type="ORF">DI536_01475</name>
</gene>
<accession>A0A2W5VAV3</accession>
<dbReference type="EMBL" id="QFQP01000001">
    <property type="protein sequence ID" value="PZR18578.1"/>
    <property type="molecule type" value="Genomic_DNA"/>
</dbReference>
<dbReference type="AlphaFoldDB" id="A0A2W5VAV3"/>
<feature type="signal peptide" evidence="1">
    <location>
        <begin position="1"/>
        <end position="17"/>
    </location>
</feature>
<comment type="caution">
    <text evidence="2">The sequence shown here is derived from an EMBL/GenBank/DDBJ whole genome shotgun (WGS) entry which is preliminary data.</text>
</comment>
<evidence type="ECO:0000256" key="1">
    <source>
        <dbReference type="SAM" id="SignalP"/>
    </source>
</evidence>
<name>A0A2W5VAV3_9BACT</name>